<evidence type="ECO:0000259" key="2">
    <source>
        <dbReference type="Pfam" id="PF09937"/>
    </source>
</evidence>
<reference evidence="3 4" key="1">
    <citation type="submission" date="2019-10" db="EMBL/GenBank/DDBJ databases">
        <title>Taxonomy of Antarctic Massilia spp.: description of Massilia rubra sp. nov., Massilia aquatica sp. nov., Massilia mucilaginosa sp. nov., Massilia frigida sp. nov. isolated from streams, lakes and regoliths.</title>
        <authorList>
            <person name="Holochova P."/>
            <person name="Sedlacek I."/>
            <person name="Kralova S."/>
            <person name="Maslanova I."/>
            <person name="Busse H.-J."/>
            <person name="Stankova E."/>
            <person name="Vrbovska V."/>
            <person name="Kovarovic V."/>
            <person name="Bartak M."/>
            <person name="Svec P."/>
            <person name="Pantucek R."/>
        </authorList>
    </citation>
    <scope>NUCLEOTIDE SEQUENCE [LARGE SCALE GENOMIC DNA]</scope>
    <source>
        <strain evidence="3 4">CCM 8694</strain>
    </source>
</reference>
<dbReference type="Proteomes" id="UP000610594">
    <property type="component" value="Unassembled WGS sequence"/>
</dbReference>
<dbReference type="RefSeq" id="WP_167241137.1">
    <property type="nucleotide sequence ID" value="NZ_WHJF01000220.1"/>
</dbReference>
<feature type="non-terminal residue" evidence="3">
    <location>
        <position position="1"/>
    </location>
</feature>
<sequence length="176" mass="19828">SRRPPLTLLRTGHRQAPQGADIHSGSRYGSRSQLPLKTALGLNQCAPEDQQMAYPIGGEQIVLRNMMPDRSDVRFKLPRLDNVKVRILRNDYSTEEPIVVADTLYFEPDERRFSVVWRASVPVKRRLQEFDTIAIGAVSAQWWHDKSLGLANCAGCNGPDNTLITEDLSQQEVSNE</sequence>
<feature type="region of interest" description="Disordered" evidence="1">
    <location>
        <begin position="1"/>
        <end position="30"/>
    </location>
</feature>
<keyword evidence="4" id="KW-1185">Reference proteome</keyword>
<dbReference type="EMBL" id="WHJF01000220">
    <property type="protein sequence ID" value="NHZ67000.1"/>
    <property type="molecule type" value="Genomic_DNA"/>
</dbReference>
<dbReference type="InterPro" id="IPR018683">
    <property type="entry name" value="DUF2169"/>
</dbReference>
<comment type="caution">
    <text evidence="3">The sequence shown here is derived from an EMBL/GenBank/DDBJ whole genome shotgun (WGS) entry which is preliminary data.</text>
</comment>
<protein>
    <submittedName>
        <fullName evidence="3">DUF2169 domain-containing protein</fullName>
    </submittedName>
</protein>
<proteinExistence type="predicted"/>
<dbReference type="Pfam" id="PF09937">
    <property type="entry name" value="DUF2169"/>
    <property type="match status" value="1"/>
</dbReference>
<evidence type="ECO:0000313" key="4">
    <source>
        <dbReference type="Proteomes" id="UP000610594"/>
    </source>
</evidence>
<gene>
    <name evidence="3" type="ORF">F1735_32840</name>
</gene>
<accession>A0ABX0N1W8</accession>
<evidence type="ECO:0000256" key="1">
    <source>
        <dbReference type="SAM" id="MobiDB-lite"/>
    </source>
</evidence>
<feature type="domain" description="DUF2169" evidence="2">
    <location>
        <begin position="34"/>
        <end position="118"/>
    </location>
</feature>
<evidence type="ECO:0000313" key="3">
    <source>
        <dbReference type="EMBL" id="NHZ67000.1"/>
    </source>
</evidence>
<organism evidence="3 4">
    <name type="scientific">Massilia genomosp. 1</name>
    <dbReference type="NCBI Taxonomy" id="2609280"/>
    <lineage>
        <taxon>Bacteria</taxon>
        <taxon>Pseudomonadati</taxon>
        <taxon>Pseudomonadota</taxon>
        <taxon>Betaproteobacteria</taxon>
        <taxon>Burkholderiales</taxon>
        <taxon>Oxalobacteraceae</taxon>
        <taxon>Telluria group</taxon>
        <taxon>Massilia</taxon>
    </lineage>
</organism>
<name>A0ABX0N1W8_9BURK</name>